<comment type="caution">
    <text evidence="1">The sequence shown here is derived from an EMBL/GenBank/DDBJ whole genome shotgun (WGS) entry which is preliminary data.</text>
</comment>
<sequence length="117" mass="13143">MSRGGVHYLKPTSEAFNSLPKYDLVNLADRELLGDTSHAVAKGLLGALQREGRSGNFKDILGSMWYWYVDPKTGEAVMMDKTSSKGESVEPRELIMVFDEICFINFSVKDLEVLHDK</sequence>
<accession>A0ACB9DEM8</accession>
<dbReference type="EMBL" id="CM042036">
    <property type="protein sequence ID" value="KAI3744828.1"/>
    <property type="molecule type" value="Genomic_DNA"/>
</dbReference>
<proteinExistence type="predicted"/>
<reference evidence="2" key="1">
    <citation type="journal article" date="2022" name="Mol. Ecol. Resour.">
        <title>The genomes of chicory, endive, great burdock and yacon provide insights into Asteraceae palaeo-polyploidization history and plant inulin production.</title>
        <authorList>
            <person name="Fan W."/>
            <person name="Wang S."/>
            <person name="Wang H."/>
            <person name="Wang A."/>
            <person name="Jiang F."/>
            <person name="Liu H."/>
            <person name="Zhao H."/>
            <person name="Xu D."/>
            <person name="Zhang Y."/>
        </authorList>
    </citation>
    <scope>NUCLEOTIDE SEQUENCE [LARGE SCALE GENOMIC DNA]</scope>
    <source>
        <strain evidence="2">cv. Yunnan</strain>
    </source>
</reference>
<name>A0ACB9DEM8_9ASTR</name>
<dbReference type="Proteomes" id="UP001056120">
    <property type="component" value="Linkage Group LG19"/>
</dbReference>
<protein>
    <submittedName>
        <fullName evidence="1">Uncharacterized protein</fullName>
    </submittedName>
</protein>
<keyword evidence="2" id="KW-1185">Reference proteome</keyword>
<organism evidence="1 2">
    <name type="scientific">Smallanthus sonchifolius</name>
    <dbReference type="NCBI Taxonomy" id="185202"/>
    <lineage>
        <taxon>Eukaryota</taxon>
        <taxon>Viridiplantae</taxon>
        <taxon>Streptophyta</taxon>
        <taxon>Embryophyta</taxon>
        <taxon>Tracheophyta</taxon>
        <taxon>Spermatophyta</taxon>
        <taxon>Magnoliopsida</taxon>
        <taxon>eudicotyledons</taxon>
        <taxon>Gunneridae</taxon>
        <taxon>Pentapetalae</taxon>
        <taxon>asterids</taxon>
        <taxon>campanulids</taxon>
        <taxon>Asterales</taxon>
        <taxon>Asteraceae</taxon>
        <taxon>Asteroideae</taxon>
        <taxon>Heliantheae alliance</taxon>
        <taxon>Millerieae</taxon>
        <taxon>Smallanthus</taxon>
    </lineage>
</organism>
<evidence type="ECO:0000313" key="2">
    <source>
        <dbReference type="Proteomes" id="UP001056120"/>
    </source>
</evidence>
<gene>
    <name evidence="1" type="ORF">L1987_57921</name>
</gene>
<evidence type="ECO:0000313" key="1">
    <source>
        <dbReference type="EMBL" id="KAI3744828.1"/>
    </source>
</evidence>
<reference evidence="1 2" key="2">
    <citation type="journal article" date="2022" name="Mol. Ecol. Resour.">
        <title>The genomes of chicory, endive, great burdock and yacon provide insights into Asteraceae paleo-polyploidization history and plant inulin production.</title>
        <authorList>
            <person name="Fan W."/>
            <person name="Wang S."/>
            <person name="Wang H."/>
            <person name="Wang A."/>
            <person name="Jiang F."/>
            <person name="Liu H."/>
            <person name="Zhao H."/>
            <person name="Xu D."/>
            <person name="Zhang Y."/>
        </authorList>
    </citation>
    <scope>NUCLEOTIDE SEQUENCE [LARGE SCALE GENOMIC DNA]</scope>
    <source>
        <strain evidence="2">cv. Yunnan</strain>
        <tissue evidence="1">Leaves</tissue>
    </source>
</reference>